<gene>
    <name evidence="13" type="ORF">SAMN05877838_3011</name>
</gene>
<keyword evidence="3" id="KW-0276">Fatty acid metabolism</keyword>
<dbReference type="UniPathway" id="UPA00659"/>
<dbReference type="GO" id="GO:0070403">
    <property type="term" value="F:NAD+ binding"/>
    <property type="evidence" value="ECO:0007669"/>
    <property type="project" value="InterPro"/>
</dbReference>
<dbReference type="Gene3D" id="1.10.1040.50">
    <property type="match status" value="1"/>
</dbReference>
<evidence type="ECO:0000256" key="6">
    <source>
        <dbReference type="ARBA" id="ARBA00023027"/>
    </source>
</evidence>
<dbReference type="GO" id="GO:0004300">
    <property type="term" value="F:enoyl-CoA hydratase activity"/>
    <property type="evidence" value="ECO:0007669"/>
    <property type="project" value="TreeGrafter"/>
</dbReference>
<evidence type="ECO:0000256" key="3">
    <source>
        <dbReference type="ARBA" id="ARBA00022832"/>
    </source>
</evidence>
<evidence type="ECO:0000256" key="4">
    <source>
        <dbReference type="ARBA" id="ARBA00022963"/>
    </source>
</evidence>
<dbReference type="OrthoDB" id="9771883at2"/>
<dbReference type="InterPro" id="IPR050136">
    <property type="entry name" value="FA_oxidation_alpha_subunit"/>
</dbReference>
<protein>
    <submittedName>
        <fullName evidence="13">3-hydroxyacyl-CoA dehydrogenase/enoyl-CoA hydratase/3-hydroxybutyryl-CoA epimerase</fullName>
    </submittedName>
</protein>
<dbReference type="InterPro" id="IPR036291">
    <property type="entry name" value="NAD(P)-bd_dom_sf"/>
</dbReference>
<dbReference type="GO" id="GO:0016509">
    <property type="term" value="F:long-chain (3S)-3-hydroxyacyl-CoA dehydrogenase (NAD+) activity"/>
    <property type="evidence" value="ECO:0007669"/>
    <property type="project" value="TreeGrafter"/>
</dbReference>
<dbReference type="SUPFAM" id="SSF52096">
    <property type="entry name" value="ClpP/crotonase"/>
    <property type="match status" value="1"/>
</dbReference>
<keyword evidence="4" id="KW-0442">Lipid degradation</keyword>
<dbReference type="EMBL" id="OCPC01000004">
    <property type="protein sequence ID" value="SOE18097.1"/>
    <property type="molecule type" value="Genomic_DNA"/>
</dbReference>
<evidence type="ECO:0000256" key="1">
    <source>
        <dbReference type="ARBA" id="ARBA00005005"/>
    </source>
</evidence>
<feature type="domain" description="3-hydroxyacyl-CoA dehydrogenase C-terminal" evidence="11">
    <location>
        <begin position="638"/>
        <end position="721"/>
    </location>
</feature>
<evidence type="ECO:0000256" key="9">
    <source>
        <dbReference type="ARBA" id="ARBA00023268"/>
    </source>
</evidence>
<dbReference type="RefSeq" id="WP_097108561.1">
    <property type="nucleotide sequence ID" value="NZ_OCPC01000004.1"/>
</dbReference>
<evidence type="ECO:0000313" key="14">
    <source>
        <dbReference type="Proteomes" id="UP000219465"/>
    </source>
</evidence>
<keyword evidence="5" id="KW-0560">Oxidoreductase</keyword>
<keyword evidence="8" id="KW-0456">Lyase</keyword>
<evidence type="ECO:0000259" key="11">
    <source>
        <dbReference type="Pfam" id="PF00725"/>
    </source>
</evidence>
<dbReference type="Pfam" id="PF02737">
    <property type="entry name" value="3HCDH_N"/>
    <property type="match status" value="1"/>
</dbReference>
<evidence type="ECO:0000313" key="13">
    <source>
        <dbReference type="EMBL" id="SOE18097.1"/>
    </source>
</evidence>
<dbReference type="InterPro" id="IPR008927">
    <property type="entry name" value="6-PGluconate_DH-like_C_sf"/>
</dbReference>
<feature type="domain" description="3-hydroxyacyl-CoA dehydrogenase C-terminal" evidence="11">
    <location>
        <begin position="509"/>
        <end position="606"/>
    </location>
</feature>
<reference evidence="14" key="1">
    <citation type="submission" date="2017-08" db="EMBL/GenBank/DDBJ databases">
        <authorList>
            <person name="Varghese N."/>
            <person name="Submissions S."/>
        </authorList>
    </citation>
    <scope>NUCLEOTIDE SEQUENCE [LARGE SCALE GENOMIC DNA]</scope>
    <source>
        <strain evidence="14">KCTC 23107</strain>
    </source>
</reference>
<evidence type="ECO:0000256" key="5">
    <source>
        <dbReference type="ARBA" id="ARBA00023002"/>
    </source>
</evidence>
<dbReference type="Pfam" id="PF00378">
    <property type="entry name" value="ECH_1"/>
    <property type="match status" value="1"/>
</dbReference>
<evidence type="ECO:0000259" key="12">
    <source>
        <dbReference type="Pfam" id="PF02737"/>
    </source>
</evidence>
<keyword evidence="7" id="KW-0443">Lipid metabolism</keyword>
<keyword evidence="9" id="KW-0511">Multifunctional enzyme</keyword>
<dbReference type="Gene3D" id="3.90.226.10">
    <property type="entry name" value="2-enoyl-CoA Hydratase, Chain A, domain 1"/>
    <property type="match status" value="1"/>
</dbReference>
<keyword evidence="14" id="KW-1185">Reference proteome</keyword>
<dbReference type="Proteomes" id="UP000219465">
    <property type="component" value="Unassembled WGS sequence"/>
</dbReference>
<evidence type="ECO:0000256" key="10">
    <source>
        <dbReference type="ARBA" id="ARBA00049556"/>
    </source>
</evidence>
<evidence type="ECO:0000256" key="7">
    <source>
        <dbReference type="ARBA" id="ARBA00023098"/>
    </source>
</evidence>
<dbReference type="AlphaFoldDB" id="A0A286IDJ1"/>
<keyword evidence="6" id="KW-0520">NAD</keyword>
<dbReference type="SUPFAM" id="SSF48179">
    <property type="entry name" value="6-phosphogluconate dehydrogenase C-terminal domain-like"/>
    <property type="match status" value="2"/>
</dbReference>
<dbReference type="PANTHER" id="PTHR43612:SF3">
    <property type="entry name" value="TRIFUNCTIONAL ENZYME SUBUNIT ALPHA, MITOCHONDRIAL"/>
    <property type="match status" value="1"/>
</dbReference>
<feature type="domain" description="3-hydroxyacyl-CoA dehydrogenase NAD binding" evidence="12">
    <location>
        <begin position="328"/>
        <end position="507"/>
    </location>
</feature>
<organism evidence="13 14">
    <name type="scientific">Hoeflea halophila</name>
    <dbReference type="NCBI Taxonomy" id="714899"/>
    <lineage>
        <taxon>Bacteria</taxon>
        <taxon>Pseudomonadati</taxon>
        <taxon>Pseudomonadota</taxon>
        <taxon>Alphaproteobacteria</taxon>
        <taxon>Hyphomicrobiales</taxon>
        <taxon>Rhizobiaceae</taxon>
        <taxon>Hoeflea</taxon>
    </lineage>
</organism>
<dbReference type="CDD" id="cd06558">
    <property type="entry name" value="crotonase-like"/>
    <property type="match status" value="1"/>
</dbReference>
<sequence length="737" mass="80495">MSNDIYTVDVDNDGIALVTWDMADRSMNVFTQAALEELDALVDRFVADDAVKGVVFTSGKTTFSGGADLTMMKTMLAGMAEEKRTNPDNAQQMLFDQVGRMSWLYRKIETCRKPWVSAINGVCMGGAFELSLACHGRVVADSPSVKLALPEVKVGIFPGAGGTQRVPRLTNAQDALQMMTTGQSLTPARAKAMGLVHEVVEPKKLISAAKAMIKNGLSPVAPWDVKGFKLPGGKIWSAQGAQLWPAASAILRRETQDNYPAAKAILQSVFEGLQVPIDTGLKIEQRYFSHILQTPEAQSMIRSLFVSLQEINKGARRPEGIKQTKFRKIGVVGAGFMGAGIAYVTAKAGIPVVLIDRDMEAAAKGKAYSEDLVKKGVQKGKTTKEEGDKLLSLISLSTDHADLADADLVIEAVFEDRDVKKAVTESIEEQIRPTTVYASNTSTLPITGLAKNSKRPKNFIGIHFFSPVDKMMLVEIILGRKTSDKALAVALDYVAAIKKTPIVVNDTRGFFVNRCVLRYMNESYNMLAEGVPPAMIENAAKMAGMPVGPLSLNDEVAIDLSLKIVRATIADLGEKAVDPRHLELVERMVEKEGRLGRKNGKGFYDYPAKPAKKHLWPELKTLYPQQDPAKIDVQELQNRFLAAIALEAARTVEEGIVTDPREADIGTILGFGFAPYTGGALSYIDTMGAKAFVDMCKVLARKYGKQFKAPKLLVEMAEKGETFYERFDPYREDKAAA</sequence>
<dbReference type="PANTHER" id="PTHR43612">
    <property type="entry name" value="TRIFUNCTIONAL ENZYME SUBUNIT ALPHA"/>
    <property type="match status" value="1"/>
</dbReference>
<name>A0A286IDJ1_9HYPH</name>
<evidence type="ECO:0000256" key="2">
    <source>
        <dbReference type="ARBA" id="ARBA00007005"/>
    </source>
</evidence>
<evidence type="ECO:0000256" key="8">
    <source>
        <dbReference type="ARBA" id="ARBA00023239"/>
    </source>
</evidence>
<dbReference type="Gene3D" id="3.40.50.720">
    <property type="entry name" value="NAD(P)-binding Rossmann-like Domain"/>
    <property type="match status" value="1"/>
</dbReference>
<dbReference type="Pfam" id="PF00725">
    <property type="entry name" value="3HCDH"/>
    <property type="match status" value="2"/>
</dbReference>
<dbReference type="FunFam" id="3.40.50.720:FF:000009">
    <property type="entry name" value="Fatty oxidation complex, alpha subunit"/>
    <property type="match status" value="1"/>
</dbReference>
<comment type="catalytic activity">
    <reaction evidence="10">
        <text>a (3S)-3-hydroxyacyl-CoA + NAD(+) = a 3-oxoacyl-CoA + NADH + H(+)</text>
        <dbReference type="Rhea" id="RHEA:22432"/>
        <dbReference type="ChEBI" id="CHEBI:15378"/>
        <dbReference type="ChEBI" id="CHEBI:57318"/>
        <dbReference type="ChEBI" id="CHEBI:57540"/>
        <dbReference type="ChEBI" id="CHEBI:57945"/>
        <dbReference type="ChEBI" id="CHEBI:90726"/>
        <dbReference type="EC" id="1.1.1.35"/>
    </reaction>
</comment>
<proteinExistence type="inferred from homology"/>
<dbReference type="InterPro" id="IPR006108">
    <property type="entry name" value="3HC_DH_C"/>
</dbReference>
<dbReference type="InterPro" id="IPR006176">
    <property type="entry name" value="3-OHacyl-CoA_DH_NAD-bd"/>
</dbReference>
<dbReference type="SUPFAM" id="SSF51735">
    <property type="entry name" value="NAD(P)-binding Rossmann-fold domains"/>
    <property type="match status" value="1"/>
</dbReference>
<comment type="similarity">
    <text evidence="2">In the central section; belongs to the 3-hydroxyacyl-CoA dehydrogenase family.</text>
</comment>
<dbReference type="InterPro" id="IPR029045">
    <property type="entry name" value="ClpP/crotonase-like_dom_sf"/>
</dbReference>
<comment type="pathway">
    <text evidence="1">Lipid metabolism; fatty acid beta-oxidation.</text>
</comment>
<accession>A0A286IDJ1</accession>
<dbReference type="GO" id="GO:0006635">
    <property type="term" value="P:fatty acid beta-oxidation"/>
    <property type="evidence" value="ECO:0007669"/>
    <property type="project" value="UniProtKB-UniPathway"/>
</dbReference>
<dbReference type="InterPro" id="IPR001753">
    <property type="entry name" value="Enoyl-CoA_hydra/iso"/>
</dbReference>